<dbReference type="EMBL" id="AZGY01000001">
    <property type="protein sequence ID" value="OAA33707.1"/>
    <property type="molecule type" value="Genomic_DNA"/>
</dbReference>
<evidence type="ECO:0000256" key="4">
    <source>
        <dbReference type="ARBA" id="ARBA00022753"/>
    </source>
</evidence>
<reference evidence="8 9" key="1">
    <citation type="journal article" date="2016" name="Genome Biol. Evol.">
        <title>Divergent and convergent evolution of fungal pathogenicity.</title>
        <authorList>
            <person name="Shang Y."/>
            <person name="Xiao G."/>
            <person name="Zheng P."/>
            <person name="Cen K."/>
            <person name="Zhan S."/>
            <person name="Wang C."/>
        </authorList>
    </citation>
    <scope>NUCLEOTIDE SEQUENCE [LARGE SCALE GENOMIC DNA]</scope>
    <source>
        <strain evidence="8 9">RCEF 2490</strain>
    </source>
</reference>
<dbReference type="GO" id="GO:0006900">
    <property type="term" value="P:vesicle budding from membrane"/>
    <property type="evidence" value="ECO:0007669"/>
    <property type="project" value="TreeGrafter"/>
</dbReference>
<evidence type="ECO:0000256" key="5">
    <source>
        <dbReference type="ARBA" id="ARBA00022927"/>
    </source>
</evidence>
<protein>
    <submittedName>
        <fullName evidence="8">SNF7 family protein</fullName>
    </submittedName>
</protein>
<comment type="similarity">
    <text evidence="2">Belongs to the SNF7 family.</text>
</comment>
<dbReference type="Gene3D" id="1.10.287.1060">
    <property type="entry name" value="ESAT-6-like"/>
    <property type="match status" value="1"/>
</dbReference>
<dbReference type="AlphaFoldDB" id="A0A166VIQ1"/>
<evidence type="ECO:0000256" key="7">
    <source>
        <dbReference type="SAM" id="MobiDB-lite"/>
    </source>
</evidence>
<dbReference type="GO" id="GO:0000815">
    <property type="term" value="C:ESCRT III complex"/>
    <property type="evidence" value="ECO:0007669"/>
    <property type="project" value="TreeGrafter"/>
</dbReference>
<dbReference type="STRING" id="1081109.A0A166VIQ1"/>
<feature type="compositionally biased region" description="Basic and acidic residues" evidence="7">
    <location>
        <begin position="196"/>
        <end position="210"/>
    </location>
</feature>
<keyword evidence="9" id="KW-1185">Reference proteome</keyword>
<dbReference type="Proteomes" id="UP000078544">
    <property type="component" value="Unassembled WGS sequence"/>
</dbReference>
<keyword evidence="3" id="KW-0813">Transport</keyword>
<dbReference type="Pfam" id="PF03357">
    <property type="entry name" value="Snf7"/>
    <property type="match status" value="1"/>
</dbReference>
<name>A0A166VIQ1_9HYPO</name>
<dbReference type="OrthoDB" id="441172at2759"/>
<keyword evidence="5" id="KW-0653">Protein transport</keyword>
<evidence type="ECO:0000256" key="2">
    <source>
        <dbReference type="ARBA" id="ARBA00006190"/>
    </source>
</evidence>
<dbReference type="InterPro" id="IPR005024">
    <property type="entry name" value="Snf7_fam"/>
</dbReference>
<dbReference type="GO" id="GO:0032511">
    <property type="term" value="P:late endosome to vacuole transport via multivesicular body sorting pathway"/>
    <property type="evidence" value="ECO:0007669"/>
    <property type="project" value="TreeGrafter"/>
</dbReference>
<dbReference type="GO" id="GO:0005771">
    <property type="term" value="C:multivesicular body"/>
    <property type="evidence" value="ECO:0007669"/>
    <property type="project" value="TreeGrafter"/>
</dbReference>
<feature type="region of interest" description="Disordered" evidence="7">
    <location>
        <begin position="178"/>
        <end position="216"/>
    </location>
</feature>
<evidence type="ECO:0000313" key="8">
    <source>
        <dbReference type="EMBL" id="OAA33707.1"/>
    </source>
</evidence>
<evidence type="ECO:0000256" key="3">
    <source>
        <dbReference type="ARBA" id="ARBA00022448"/>
    </source>
</evidence>
<keyword evidence="6" id="KW-0472">Membrane</keyword>
<dbReference type="PANTHER" id="PTHR22761:SF5">
    <property type="entry name" value="CHARGED MULTIVESICULAR BODY PROTEIN 6"/>
    <property type="match status" value="1"/>
</dbReference>
<sequence length="216" mass="24247">MGASSSKVTAQDKAILDMKNQRDKLHQYQRRITILTDKETDIAKQMLAKGDKKKALLALRRKKYQETLLAKTDAQLEQLEKLTSNVEFALIQKDVVFGLQQGTKVLKEIHAEMGGLENVEKLMGETADAIAYQKVRCAILERKRFITLEVSDMLGGQISNQDEEEVEDELAALQAELNGPEAELPSIPNEQVPVTEPKRQEPARIKKPEEPQLLAA</sequence>
<dbReference type="GO" id="GO:0015031">
    <property type="term" value="P:protein transport"/>
    <property type="evidence" value="ECO:0007669"/>
    <property type="project" value="UniProtKB-KW"/>
</dbReference>
<organism evidence="8 9">
    <name type="scientific">Moelleriella libera RCEF 2490</name>
    <dbReference type="NCBI Taxonomy" id="1081109"/>
    <lineage>
        <taxon>Eukaryota</taxon>
        <taxon>Fungi</taxon>
        <taxon>Dikarya</taxon>
        <taxon>Ascomycota</taxon>
        <taxon>Pezizomycotina</taxon>
        <taxon>Sordariomycetes</taxon>
        <taxon>Hypocreomycetidae</taxon>
        <taxon>Hypocreales</taxon>
        <taxon>Clavicipitaceae</taxon>
        <taxon>Moelleriella</taxon>
    </lineage>
</organism>
<accession>A0A166VIQ1</accession>
<comment type="subcellular location">
    <subcellularLocation>
        <location evidence="1">Endosome membrane</location>
    </subcellularLocation>
</comment>
<gene>
    <name evidence="8" type="ORF">AAL_01172</name>
</gene>
<evidence type="ECO:0000313" key="9">
    <source>
        <dbReference type="Proteomes" id="UP000078544"/>
    </source>
</evidence>
<evidence type="ECO:0000256" key="6">
    <source>
        <dbReference type="ARBA" id="ARBA00023136"/>
    </source>
</evidence>
<proteinExistence type="inferred from homology"/>
<evidence type="ECO:0000256" key="1">
    <source>
        <dbReference type="ARBA" id="ARBA00004608"/>
    </source>
</evidence>
<keyword evidence="4" id="KW-0967">Endosome</keyword>
<dbReference type="PANTHER" id="PTHR22761">
    <property type="entry name" value="CHARGED MULTIVESICULAR BODY PROTEIN"/>
    <property type="match status" value="1"/>
</dbReference>
<comment type="caution">
    <text evidence="8">The sequence shown here is derived from an EMBL/GenBank/DDBJ whole genome shotgun (WGS) entry which is preliminary data.</text>
</comment>